<evidence type="ECO:0000313" key="5">
    <source>
        <dbReference type="Proteomes" id="UP000001811"/>
    </source>
</evidence>
<feature type="domain" description="Cadherin N-terminal" evidence="3">
    <location>
        <begin position="31"/>
        <end position="58"/>
    </location>
</feature>
<dbReference type="Proteomes" id="UP000001811">
    <property type="component" value="Chromosome 3"/>
</dbReference>
<dbReference type="Pfam" id="PF08266">
    <property type="entry name" value="Cadherin_2"/>
    <property type="match status" value="1"/>
</dbReference>
<evidence type="ECO:0000256" key="1">
    <source>
        <dbReference type="ARBA" id="ARBA00023180"/>
    </source>
</evidence>
<accession>A0A5F9D0H5</accession>
<feature type="signal peptide" evidence="2">
    <location>
        <begin position="1"/>
        <end position="26"/>
    </location>
</feature>
<dbReference type="InterPro" id="IPR013164">
    <property type="entry name" value="Cadherin_N"/>
</dbReference>
<feature type="chain" id="PRO_5023945623" description="Cadherin N-terminal domain-containing protein" evidence="2">
    <location>
        <begin position="27"/>
        <end position="67"/>
    </location>
</feature>
<evidence type="ECO:0000256" key="2">
    <source>
        <dbReference type="SAM" id="SignalP"/>
    </source>
</evidence>
<evidence type="ECO:0000259" key="3">
    <source>
        <dbReference type="Pfam" id="PF08266"/>
    </source>
</evidence>
<dbReference type="GeneTree" id="ENSGT00940000168418"/>
<reference evidence="4 5" key="1">
    <citation type="journal article" date="2011" name="Nature">
        <title>A high-resolution map of human evolutionary constraint using 29 mammals.</title>
        <authorList>
            <person name="Lindblad-Toh K."/>
            <person name="Garber M."/>
            <person name="Zuk O."/>
            <person name="Lin M.F."/>
            <person name="Parker B.J."/>
            <person name="Washietl S."/>
            <person name="Kheradpour P."/>
            <person name="Ernst J."/>
            <person name="Jordan G."/>
            <person name="Mauceli E."/>
            <person name="Ward L.D."/>
            <person name="Lowe C.B."/>
            <person name="Holloway A.K."/>
            <person name="Clamp M."/>
            <person name="Gnerre S."/>
            <person name="Alfoldi J."/>
            <person name="Beal K."/>
            <person name="Chang J."/>
            <person name="Clawson H."/>
            <person name="Cuff J."/>
            <person name="Di Palma F."/>
            <person name="Fitzgerald S."/>
            <person name="Flicek P."/>
            <person name="Guttman M."/>
            <person name="Hubisz M.J."/>
            <person name="Jaffe D.B."/>
            <person name="Jungreis I."/>
            <person name="Kent W.J."/>
            <person name="Kostka D."/>
            <person name="Lara M."/>
            <person name="Martins A.L."/>
            <person name="Massingham T."/>
            <person name="Moltke I."/>
            <person name="Raney B.J."/>
            <person name="Rasmussen M.D."/>
            <person name="Robinson J."/>
            <person name="Stark A."/>
            <person name="Vilella A.J."/>
            <person name="Wen J."/>
            <person name="Xie X."/>
            <person name="Zody M.C."/>
            <person name="Baldwin J."/>
            <person name="Bloom T."/>
            <person name="Chin C.W."/>
            <person name="Heiman D."/>
            <person name="Nicol R."/>
            <person name="Nusbaum C."/>
            <person name="Young S."/>
            <person name="Wilkinson J."/>
            <person name="Worley K.C."/>
            <person name="Kovar C.L."/>
            <person name="Muzny D.M."/>
            <person name="Gibbs R.A."/>
            <person name="Cree A."/>
            <person name="Dihn H.H."/>
            <person name="Fowler G."/>
            <person name="Jhangiani S."/>
            <person name="Joshi V."/>
            <person name="Lee S."/>
            <person name="Lewis L.R."/>
            <person name="Nazareth L.V."/>
            <person name="Okwuonu G."/>
            <person name="Santibanez J."/>
            <person name="Warren W.C."/>
            <person name="Mardis E.R."/>
            <person name="Weinstock G.M."/>
            <person name="Wilson R.K."/>
            <person name="Delehaunty K."/>
            <person name="Dooling D."/>
            <person name="Fronik C."/>
            <person name="Fulton L."/>
            <person name="Fulton B."/>
            <person name="Graves T."/>
            <person name="Minx P."/>
            <person name="Sodergren E."/>
            <person name="Birney E."/>
            <person name="Margulies E.H."/>
            <person name="Herrero J."/>
            <person name="Green E.D."/>
            <person name="Haussler D."/>
            <person name="Siepel A."/>
            <person name="Goldman N."/>
            <person name="Pollard K.S."/>
            <person name="Pedersen J.S."/>
            <person name="Lander E.S."/>
            <person name="Kellis M."/>
        </authorList>
    </citation>
    <scope>NUCLEOTIDE SEQUENCE [LARGE SCALE GENOMIC DNA]</scope>
    <source>
        <strain evidence="4 5">Thorbecke inbred</strain>
    </source>
</reference>
<dbReference type="EMBL" id="AAGW02027667">
    <property type="status" value="NOT_ANNOTATED_CDS"/>
    <property type="molecule type" value="Genomic_DNA"/>
</dbReference>
<keyword evidence="2" id="KW-0732">Signal</keyword>
<sequence length="67" mass="7192">MEDRGAGAQRTRQVVLLFVVLGMAQAASEPGRFSVAEEVHSGSCVGNLAKDLGLEDHIMKQLNHTQS</sequence>
<evidence type="ECO:0000313" key="4">
    <source>
        <dbReference type="Ensembl" id="ENSOCUP00000039620.1"/>
    </source>
</evidence>
<name>A0A5F9D0H5_RABIT</name>
<dbReference type="PaxDb" id="9986-ENSOCUP00000009410"/>
<proteinExistence type="predicted"/>
<protein>
    <recommendedName>
        <fullName evidence="3">Cadherin N-terminal domain-containing protein</fullName>
    </recommendedName>
</protein>
<keyword evidence="5" id="KW-1185">Reference proteome</keyword>
<organism evidence="4 5">
    <name type="scientific">Oryctolagus cuniculus</name>
    <name type="common">Rabbit</name>
    <dbReference type="NCBI Taxonomy" id="9986"/>
    <lineage>
        <taxon>Eukaryota</taxon>
        <taxon>Metazoa</taxon>
        <taxon>Chordata</taxon>
        <taxon>Craniata</taxon>
        <taxon>Vertebrata</taxon>
        <taxon>Euteleostomi</taxon>
        <taxon>Mammalia</taxon>
        <taxon>Eutheria</taxon>
        <taxon>Euarchontoglires</taxon>
        <taxon>Glires</taxon>
        <taxon>Lagomorpha</taxon>
        <taxon>Leporidae</taxon>
        <taxon>Oryctolagus</taxon>
    </lineage>
</organism>
<dbReference type="AlphaFoldDB" id="A0A5F9D0H5"/>
<dbReference type="Ensembl" id="ENSOCUT00000038389.1">
    <property type="protein sequence ID" value="ENSOCUP00000039620.1"/>
    <property type="gene ID" value="ENSOCUG00000039601.1"/>
</dbReference>
<dbReference type="Bgee" id="ENSOCUG00000039601">
    <property type="expression patterns" value="Expressed in ovary and 14 other cell types or tissues"/>
</dbReference>
<reference evidence="4" key="3">
    <citation type="submission" date="2025-09" db="UniProtKB">
        <authorList>
            <consortium name="Ensembl"/>
        </authorList>
    </citation>
    <scope>IDENTIFICATION</scope>
    <source>
        <strain evidence="4">Thorbecke</strain>
    </source>
</reference>
<dbReference type="Gene3D" id="2.60.40.60">
    <property type="entry name" value="Cadherins"/>
    <property type="match status" value="1"/>
</dbReference>
<dbReference type="SMR" id="A0A5F9D0H5"/>
<dbReference type="InParanoid" id="A0A5F9D0H5"/>
<keyword evidence="1" id="KW-0325">Glycoprotein</keyword>
<reference evidence="4" key="2">
    <citation type="submission" date="2025-08" db="UniProtKB">
        <authorList>
            <consortium name="Ensembl"/>
        </authorList>
    </citation>
    <scope>IDENTIFICATION</scope>
    <source>
        <strain evidence="4">Thorbecke</strain>
    </source>
</reference>